<feature type="binding site" evidence="4">
    <location>
        <begin position="14"/>
        <end position="21"/>
    </location>
    <ligand>
        <name>ATP</name>
        <dbReference type="ChEBI" id="CHEBI:30616"/>
    </ligand>
</feature>
<keyword evidence="3 4" id="KW-0342">GTP-binding</keyword>
<dbReference type="SUPFAM" id="SSF52540">
    <property type="entry name" value="P-loop containing nucleoside triphosphate hydrolases"/>
    <property type="match status" value="1"/>
</dbReference>
<keyword evidence="2 4" id="KW-0067">ATP-binding</keyword>
<dbReference type="GO" id="GO:0005524">
    <property type="term" value="F:ATP binding"/>
    <property type="evidence" value="ECO:0007669"/>
    <property type="project" value="UniProtKB-UniRule"/>
</dbReference>
<evidence type="ECO:0000259" key="5">
    <source>
        <dbReference type="Pfam" id="PF03668"/>
    </source>
</evidence>
<feature type="binding site" evidence="4">
    <location>
        <begin position="65"/>
        <end position="68"/>
    </location>
    <ligand>
        <name>GTP</name>
        <dbReference type="ChEBI" id="CHEBI:37565"/>
    </ligand>
</feature>
<evidence type="ECO:0000256" key="3">
    <source>
        <dbReference type="ARBA" id="ARBA00023134"/>
    </source>
</evidence>
<evidence type="ECO:0000256" key="2">
    <source>
        <dbReference type="ARBA" id="ARBA00022840"/>
    </source>
</evidence>
<evidence type="ECO:0000259" key="6">
    <source>
        <dbReference type="Pfam" id="PF22740"/>
    </source>
</evidence>
<dbReference type="EMBL" id="JAFGIX010000090">
    <property type="protein sequence ID" value="MBN1574855.1"/>
    <property type="molecule type" value="Genomic_DNA"/>
</dbReference>
<dbReference type="GO" id="GO:0005525">
    <property type="term" value="F:GTP binding"/>
    <property type="evidence" value="ECO:0007669"/>
    <property type="project" value="UniProtKB-UniRule"/>
</dbReference>
<dbReference type="InterPro" id="IPR053931">
    <property type="entry name" value="RapZ_C"/>
</dbReference>
<reference evidence="7" key="2">
    <citation type="submission" date="2021-01" db="EMBL/GenBank/DDBJ databases">
        <authorList>
            <person name="Hahn C.R."/>
            <person name="Youssef N.H."/>
            <person name="Elshahed M."/>
        </authorList>
    </citation>
    <scope>NUCLEOTIDE SEQUENCE</scope>
    <source>
        <strain evidence="7">Zod_Metabat.24</strain>
    </source>
</reference>
<dbReference type="Pfam" id="PF22740">
    <property type="entry name" value="PapZ_C"/>
    <property type="match status" value="1"/>
</dbReference>
<dbReference type="PIRSF" id="PIRSF005052">
    <property type="entry name" value="P-loopkin"/>
    <property type="match status" value="1"/>
</dbReference>
<dbReference type="InterPro" id="IPR027417">
    <property type="entry name" value="P-loop_NTPase"/>
</dbReference>
<dbReference type="NCBIfam" id="NF003828">
    <property type="entry name" value="PRK05416.1"/>
    <property type="match status" value="1"/>
</dbReference>
<evidence type="ECO:0000256" key="4">
    <source>
        <dbReference type="HAMAP-Rule" id="MF_00636"/>
    </source>
</evidence>
<reference evidence="7" key="1">
    <citation type="journal article" date="2021" name="Environ. Microbiol.">
        <title>Genomic characterization of three novel Desulfobacterota classes expand the metabolic and phylogenetic diversity of the phylum.</title>
        <authorList>
            <person name="Murphy C.L."/>
            <person name="Biggerstaff J."/>
            <person name="Eichhorn A."/>
            <person name="Ewing E."/>
            <person name="Shahan R."/>
            <person name="Soriano D."/>
            <person name="Stewart S."/>
            <person name="VanMol K."/>
            <person name="Walker R."/>
            <person name="Walters P."/>
            <person name="Elshahed M.S."/>
            <person name="Youssef N.H."/>
        </authorList>
    </citation>
    <scope>NUCLEOTIDE SEQUENCE</scope>
    <source>
        <strain evidence="7">Zod_Metabat.24</strain>
    </source>
</reference>
<dbReference type="HAMAP" id="MF_00636">
    <property type="entry name" value="RapZ_like"/>
    <property type="match status" value="1"/>
</dbReference>
<evidence type="ECO:0000313" key="8">
    <source>
        <dbReference type="Proteomes" id="UP000809273"/>
    </source>
</evidence>
<sequence>MGKKKDIKLLIITGLSGSGKSTVLKAVEDSGFYCIDNLPVVLLPEVLGLVTGSEWEIDKIGLVMDVRGRSFLEEYPRILEKLEGMGQDYQLVFMEANDNVLFRRYKETRRVHPLDSDDPRTGIEKEREMLSGLRKISHKVIDTSSLTPHDLRTVVLDQLVDGVSKRGLNLNVISFGYRYGNPIDADIVIDVRFLPNPYFVEELRSLSGLTKEVRDYVLDKDVTEKFLSKLKDLFSFLLPHYVGEGKALLTIAVGCTGGMHRSVVIAQELYMMFKGMDSYTVRVKHRDIKES</sequence>
<name>A0A9D8KGX9_9DELT</name>
<accession>A0A9D8KGX9</accession>
<gene>
    <name evidence="7" type="primary">rapZ</name>
    <name evidence="7" type="ORF">JW984_16790</name>
</gene>
<dbReference type="InterPro" id="IPR053930">
    <property type="entry name" value="RapZ-like_N"/>
</dbReference>
<dbReference type="Pfam" id="PF03668">
    <property type="entry name" value="RapZ-like_N"/>
    <property type="match status" value="1"/>
</dbReference>
<protein>
    <submittedName>
        <fullName evidence="7">RNase adapter RapZ</fullName>
    </submittedName>
</protein>
<feature type="domain" description="RapZ C-terminal" evidence="6">
    <location>
        <begin position="169"/>
        <end position="289"/>
    </location>
</feature>
<evidence type="ECO:0000256" key="1">
    <source>
        <dbReference type="ARBA" id="ARBA00022741"/>
    </source>
</evidence>
<feature type="domain" description="RapZ-like N-terminal" evidence="5">
    <location>
        <begin position="7"/>
        <end position="158"/>
    </location>
</feature>
<evidence type="ECO:0000313" key="7">
    <source>
        <dbReference type="EMBL" id="MBN1574855.1"/>
    </source>
</evidence>
<dbReference type="PANTHER" id="PTHR30448">
    <property type="entry name" value="RNASE ADAPTER PROTEIN RAPZ"/>
    <property type="match status" value="1"/>
</dbReference>
<keyword evidence="1 4" id="KW-0547">Nucleotide-binding</keyword>
<organism evidence="7 8">
    <name type="scientific">Candidatus Zymogenus saltonus</name>
    <dbReference type="NCBI Taxonomy" id="2844893"/>
    <lineage>
        <taxon>Bacteria</taxon>
        <taxon>Deltaproteobacteria</taxon>
        <taxon>Candidatus Zymogenia</taxon>
        <taxon>Candidatus Zymogeniales</taxon>
        <taxon>Candidatus Zymogenaceae</taxon>
        <taxon>Candidatus Zymogenus</taxon>
    </lineage>
</organism>
<dbReference type="AlphaFoldDB" id="A0A9D8KGX9"/>
<dbReference type="InterPro" id="IPR005337">
    <property type="entry name" value="RapZ-like"/>
</dbReference>
<proteinExistence type="inferred from homology"/>
<dbReference type="PANTHER" id="PTHR30448:SF0">
    <property type="entry name" value="RNASE ADAPTER PROTEIN RAPZ"/>
    <property type="match status" value="1"/>
</dbReference>
<comment type="caution">
    <text evidence="7">The sequence shown here is derived from an EMBL/GenBank/DDBJ whole genome shotgun (WGS) entry which is preliminary data.</text>
</comment>
<dbReference type="Proteomes" id="UP000809273">
    <property type="component" value="Unassembled WGS sequence"/>
</dbReference>